<name>A0A382UJJ2_9ZZZZ</name>
<sequence>VNPFDVQHWMGVINLNPPSDIWVAKNNRPEVIVNATGEQDAWESLAGLGWGSQWNDWQDIGTGRNERVVARGTANWQGRALVQRQTFAVDQLQSRTGIRTEIVGSETVNQSLGERVVDLSVLPFIRAQSITVTATGLKPNTRVYPFFDKEPIASYCTPSGGSAGGAIYTDDNGSVSGLVFNLPCPDLAQEQVPPLLVFRTGERQFLLTDDSNGTLSTASTFAESAFHAQGLLQTNEDVILSSRVPRLHVGQMGSADEAIVTTRRFDRNVVIGWAAPPGGGDPLAQTFFVDPS</sequence>
<reference evidence="1" key="1">
    <citation type="submission" date="2018-05" db="EMBL/GenBank/DDBJ databases">
        <authorList>
            <person name="Lanie J.A."/>
            <person name="Ng W.-L."/>
            <person name="Kazmierczak K.M."/>
            <person name="Andrzejewski T.M."/>
            <person name="Davidsen T.M."/>
            <person name="Wayne K.J."/>
            <person name="Tettelin H."/>
            <person name="Glass J.I."/>
            <person name="Rusch D."/>
            <person name="Podicherti R."/>
            <person name="Tsui H.-C.T."/>
            <person name="Winkler M.E."/>
        </authorList>
    </citation>
    <scope>NUCLEOTIDE SEQUENCE</scope>
</reference>
<gene>
    <name evidence="1" type="ORF">METZ01_LOCUS387303</name>
</gene>
<feature type="non-terminal residue" evidence="1">
    <location>
        <position position="292"/>
    </location>
</feature>
<proteinExistence type="predicted"/>
<accession>A0A382UJJ2</accession>
<evidence type="ECO:0000313" key="1">
    <source>
        <dbReference type="EMBL" id="SVD34449.1"/>
    </source>
</evidence>
<feature type="non-terminal residue" evidence="1">
    <location>
        <position position="1"/>
    </location>
</feature>
<organism evidence="1">
    <name type="scientific">marine metagenome</name>
    <dbReference type="NCBI Taxonomy" id="408172"/>
    <lineage>
        <taxon>unclassified sequences</taxon>
        <taxon>metagenomes</taxon>
        <taxon>ecological metagenomes</taxon>
    </lineage>
</organism>
<dbReference type="EMBL" id="UINC01144748">
    <property type="protein sequence ID" value="SVD34449.1"/>
    <property type="molecule type" value="Genomic_DNA"/>
</dbReference>
<dbReference type="AlphaFoldDB" id="A0A382UJJ2"/>
<protein>
    <submittedName>
        <fullName evidence="1">Uncharacterized protein</fullName>
    </submittedName>
</protein>